<gene>
    <name evidence="1" type="ORF">DM02DRAFT_682108</name>
</gene>
<keyword evidence="2" id="KW-1185">Reference proteome</keyword>
<sequence>QFSINPCALRVNSQFSCNLQYPASCLRNQSSSTLAPHPQVSYGSSYRFWRRSTKWPGKRHRLNPGVQAFGTLRYAFSCSSAIWSGENTKRLDPLTKAFCTISINLFGTFTPWPGTNIMCNLDPCLQAGCAFSYTFSSATSIWPGKRPESESRHGCQ</sequence>
<proteinExistence type="predicted"/>
<evidence type="ECO:0000313" key="2">
    <source>
        <dbReference type="Proteomes" id="UP000244855"/>
    </source>
</evidence>
<accession>A0A2V1DMW3</accession>
<evidence type="ECO:0000313" key="1">
    <source>
        <dbReference type="EMBL" id="PVH98474.1"/>
    </source>
</evidence>
<dbReference type="AlphaFoldDB" id="A0A2V1DMW3"/>
<organism evidence="1 2">
    <name type="scientific">Periconia macrospinosa</name>
    <dbReference type="NCBI Taxonomy" id="97972"/>
    <lineage>
        <taxon>Eukaryota</taxon>
        <taxon>Fungi</taxon>
        <taxon>Dikarya</taxon>
        <taxon>Ascomycota</taxon>
        <taxon>Pezizomycotina</taxon>
        <taxon>Dothideomycetes</taxon>
        <taxon>Pleosporomycetidae</taxon>
        <taxon>Pleosporales</taxon>
        <taxon>Massarineae</taxon>
        <taxon>Periconiaceae</taxon>
        <taxon>Periconia</taxon>
    </lineage>
</organism>
<dbReference type="EMBL" id="KZ805412">
    <property type="protein sequence ID" value="PVH98474.1"/>
    <property type="molecule type" value="Genomic_DNA"/>
</dbReference>
<protein>
    <submittedName>
        <fullName evidence="1">Uncharacterized protein</fullName>
    </submittedName>
</protein>
<reference evidence="1 2" key="1">
    <citation type="journal article" date="2018" name="Sci. Rep.">
        <title>Comparative genomics provides insights into the lifestyle and reveals functional heterogeneity of dark septate endophytic fungi.</title>
        <authorList>
            <person name="Knapp D.G."/>
            <person name="Nemeth J.B."/>
            <person name="Barry K."/>
            <person name="Hainaut M."/>
            <person name="Henrissat B."/>
            <person name="Johnson J."/>
            <person name="Kuo A."/>
            <person name="Lim J.H.P."/>
            <person name="Lipzen A."/>
            <person name="Nolan M."/>
            <person name="Ohm R.A."/>
            <person name="Tamas L."/>
            <person name="Grigoriev I.V."/>
            <person name="Spatafora J.W."/>
            <person name="Nagy L.G."/>
            <person name="Kovacs G.M."/>
        </authorList>
    </citation>
    <scope>NUCLEOTIDE SEQUENCE [LARGE SCALE GENOMIC DNA]</scope>
    <source>
        <strain evidence="1 2">DSE2036</strain>
    </source>
</reference>
<name>A0A2V1DMW3_9PLEO</name>
<dbReference type="Proteomes" id="UP000244855">
    <property type="component" value="Unassembled WGS sequence"/>
</dbReference>
<feature type="non-terminal residue" evidence="1">
    <location>
        <position position="1"/>
    </location>
</feature>